<dbReference type="InterPro" id="IPR001841">
    <property type="entry name" value="Znf_RING"/>
</dbReference>
<evidence type="ECO:0000313" key="8">
    <source>
        <dbReference type="Proteomes" id="UP000708208"/>
    </source>
</evidence>
<name>A0A8J2KCY3_9HEXA</name>
<dbReference type="Pfam" id="PF00097">
    <property type="entry name" value="zf-C3HC4"/>
    <property type="match status" value="1"/>
</dbReference>
<dbReference type="Proteomes" id="UP000708208">
    <property type="component" value="Unassembled WGS sequence"/>
</dbReference>
<dbReference type="SMART" id="SM00184">
    <property type="entry name" value="RING"/>
    <property type="match status" value="1"/>
</dbReference>
<dbReference type="GO" id="GO:0061630">
    <property type="term" value="F:ubiquitin protein ligase activity"/>
    <property type="evidence" value="ECO:0007669"/>
    <property type="project" value="TreeGrafter"/>
</dbReference>
<dbReference type="PROSITE" id="PS50089">
    <property type="entry name" value="ZF_RING_2"/>
    <property type="match status" value="1"/>
</dbReference>
<dbReference type="AlphaFoldDB" id="A0A8J2KCY3"/>
<evidence type="ECO:0000259" key="6">
    <source>
        <dbReference type="PROSITE" id="PS50089"/>
    </source>
</evidence>
<feature type="domain" description="RING-type" evidence="6">
    <location>
        <begin position="5"/>
        <end position="63"/>
    </location>
</feature>
<evidence type="ECO:0000256" key="3">
    <source>
        <dbReference type="ARBA" id="ARBA00022833"/>
    </source>
</evidence>
<accession>A0A8J2KCY3</accession>
<proteinExistence type="predicted"/>
<dbReference type="GO" id="GO:0008270">
    <property type="term" value="F:zinc ion binding"/>
    <property type="evidence" value="ECO:0007669"/>
    <property type="project" value="UniProtKB-KW"/>
</dbReference>
<dbReference type="InterPro" id="IPR018957">
    <property type="entry name" value="Znf_C3HC4_RING-type"/>
</dbReference>
<keyword evidence="3" id="KW-0862">Zinc</keyword>
<dbReference type="GO" id="GO:0012505">
    <property type="term" value="C:endomembrane system"/>
    <property type="evidence" value="ECO:0007669"/>
    <property type="project" value="TreeGrafter"/>
</dbReference>
<dbReference type="InterPro" id="IPR050731">
    <property type="entry name" value="HRD1_E3_ubiq-ligases"/>
</dbReference>
<evidence type="ECO:0000313" key="7">
    <source>
        <dbReference type="EMBL" id="CAG7786112.1"/>
    </source>
</evidence>
<protein>
    <recommendedName>
        <fullName evidence="6">RING-type domain-containing protein</fullName>
    </recommendedName>
</protein>
<evidence type="ECO:0000256" key="1">
    <source>
        <dbReference type="ARBA" id="ARBA00022723"/>
    </source>
</evidence>
<organism evidence="7 8">
    <name type="scientific">Allacma fusca</name>
    <dbReference type="NCBI Taxonomy" id="39272"/>
    <lineage>
        <taxon>Eukaryota</taxon>
        <taxon>Metazoa</taxon>
        <taxon>Ecdysozoa</taxon>
        <taxon>Arthropoda</taxon>
        <taxon>Hexapoda</taxon>
        <taxon>Collembola</taxon>
        <taxon>Symphypleona</taxon>
        <taxon>Sminthuridae</taxon>
        <taxon>Allacma</taxon>
    </lineage>
</organism>
<sequence length="145" mass="16978">MTVICTICLHGLDTPPEDLMLERRICITECGHIFHVLCLNRWWRSIMSQTNHLQRHYPCPFCRRNFRFPFVFQIYPAFQNPASEPADARIGDLEERNLQLRTRLEIVNRELVSTKAALEELKVRGQGGKPKHRDNSKDFKRDASA</sequence>
<evidence type="ECO:0000256" key="2">
    <source>
        <dbReference type="ARBA" id="ARBA00022771"/>
    </source>
</evidence>
<feature type="region of interest" description="Disordered" evidence="5">
    <location>
        <begin position="122"/>
        <end position="145"/>
    </location>
</feature>
<dbReference type="PANTHER" id="PTHR22763">
    <property type="entry name" value="RING ZINC FINGER PROTEIN"/>
    <property type="match status" value="1"/>
</dbReference>
<dbReference type="GO" id="GO:0043161">
    <property type="term" value="P:proteasome-mediated ubiquitin-dependent protein catabolic process"/>
    <property type="evidence" value="ECO:0007669"/>
    <property type="project" value="TreeGrafter"/>
</dbReference>
<keyword evidence="2 4" id="KW-0863">Zinc-finger</keyword>
<evidence type="ECO:0000256" key="5">
    <source>
        <dbReference type="SAM" id="MobiDB-lite"/>
    </source>
</evidence>
<dbReference type="EMBL" id="CAJVCH010310737">
    <property type="protein sequence ID" value="CAG7786112.1"/>
    <property type="molecule type" value="Genomic_DNA"/>
</dbReference>
<reference evidence="7" key="1">
    <citation type="submission" date="2021-06" db="EMBL/GenBank/DDBJ databases">
        <authorList>
            <person name="Hodson N. C."/>
            <person name="Mongue J. A."/>
            <person name="Jaron S. K."/>
        </authorList>
    </citation>
    <scope>NUCLEOTIDE SEQUENCE</scope>
</reference>
<gene>
    <name evidence="7" type="ORF">AFUS01_LOCUS24696</name>
</gene>
<keyword evidence="8" id="KW-1185">Reference proteome</keyword>
<comment type="caution">
    <text evidence="7">The sequence shown here is derived from an EMBL/GenBank/DDBJ whole genome shotgun (WGS) entry which is preliminary data.</text>
</comment>
<keyword evidence="1" id="KW-0479">Metal-binding</keyword>
<feature type="compositionally biased region" description="Basic and acidic residues" evidence="5">
    <location>
        <begin position="133"/>
        <end position="145"/>
    </location>
</feature>
<dbReference type="CDD" id="cd16448">
    <property type="entry name" value="RING-H2"/>
    <property type="match status" value="1"/>
</dbReference>
<evidence type="ECO:0000256" key="4">
    <source>
        <dbReference type="PROSITE-ProRule" id="PRU00175"/>
    </source>
</evidence>
<dbReference type="OrthoDB" id="8062037at2759"/>